<dbReference type="Pfam" id="PF04075">
    <property type="entry name" value="F420H2_quin_red"/>
    <property type="match status" value="1"/>
</dbReference>
<dbReference type="Proteomes" id="UP000192411">
    <property type="component" value="Unassembled WGS sequence"/>
</dbReference>
<keyword evidence="2" id="KW-1185">Reference proteome</keyword>
<dbReference type="AlphaFoldDB" id="A0A1X0JJ06"/>
<gene>
    <name evidence="1" type="ORF">BST47_23525</name>
</gene>
<sequence>MTGPDPIRAPWWLKYANKVVVRLVRIGVPISRRESPMVLTVPGRKTGRPRSTPVTPMHIDGKRFVVNGYPGADWVRNVRAAAQVTLTQGRRSETVRMVELSAEDARPILREFPVRVADGVEIMKRAGVLKTGTVDELVGLAGRLPVFRIDPVA</sequence>
<name>A0A1X0JJ06_9MYCO</name>
<accession>A0A1X0JJ06</accession>
<proteinExistence type="predicted"/>
<organism evidence="1 2">
    <name type="scientific">Mycolicibacterium tusciae</name>
    <dbReference type="NCBI Taxonomy" id="75922"/>
    <lineage>
        <taxon>Bacteria</taxon>
        <taxon>Bacillati</taxon>
        <taxon>Actinomycetota</taxon>
        <taxon>Actinomycetes</taxon>
        <taxon>Mycobacteriales</taxon>
        <taxon>Mycobacteriaceae</taxon>
        <taxon>Mycolicibacterium</taxon>
    </lineage>
</organism>
<dbReference type="Gene3D" id="2.30.110.10">
    <property type="entry name" value="Electron Transport, Fmn-binding Protein, Chain A"/>
    <property type="match status" value="1"/>
</dbReference>
<dbReference type="GO" id="GO:0016491">
    <property type="term" value="F:oxidoreductase activity"/>
    <property type="evidence" value="ECO:0007669"/>
    <property type="project" value="InterPro"/>
</dbReference>
<protein>
    <submittedName>
        <fullName evidence="1">Deazaflavin-dependent nitroreductase</fullName>
    </submittedName>
</protein>
<evidence type="ECO:0000313" key="2">
    <source>
        <dbReference type="Proteomes" id="UP000192411"/>
    </source>
</evidence>
<dbReference type="InterPro" id="IPR012349">
    <property type="entry name" value="Split_barrel_FMN-bd"/>
</dbReference>
<dbReference type="OrthoDB" id="3296989at2"/>
<dbReference type="SUPFAM" id="SSF50475">
    <property type="entry name" value="FMN-binding split barrel"/>
    <property type="match status" value="1"/>
</dbReference>
<dbReference type="STRING" id="75922.BST47_23525"/>
<dbReference type="InterPro" id="IPR004378">
    <property type="entry name" value="F420H2_quin_Rdtase"/>
</dbReference>
<dbReference type="NCBIfam" id="TIGR00026">
    <property type="entry name" value="hi_GC_TIGR00026"/>
    <property type="match status" value="1"/>
</dbReference>
<comment type="caution">
    <text evidence="1">The sequence shown here is derived from an EMBL/GenBank/DDBJ whole genome shotgun (WGS) entry which is preliminary data.</text>
</comment>
<dbReference type="RefSeq" id="WP_083128072.1">
    <property type="nucleotide sequence ID" value="NZ_MVIM01000015.1"/>
</dbReference>
<dbReference type="EMBL" id="MVIM01000015">
    <property type="protein sequence ID" value="ORB62600.1"/>
    <property type="molecule type" value="Genomic_DNA"/>
</dbReference>
<reference evidence="1 2" key="1">
    <citation type="submission" date="2017-02" db="EMBL/GenBank/DDBJ databases">
        <title>The new phylogeny of genus Mycobacterium.</title>
        <authorList>
            <person name="Tortoli E."/>
            <person name="Trovato A."/>
            <person name="Cirillo D.M."/>
        </authorList>
    </citation>
    <scope>NUCLEOTIDE SEQUENCE [LARGE SCALE GENOMIC DNA]</scope>
    <source>
        <strain evidence="1 2">DSM 44338</strain>
    </source>
</reference>
<evidence type="ECO:0000313" key="1">
    <source>
        <dbReference type="EMBL" id="ORB62600.1"/>
    </source>
</evidence>